<evidence type="ECO:0000313" key="2">
    <source>
        <dbReference type="EMBL" id="UJO23840.1"/>
    </source>
</evidence>
<gene>
    <name evidence="2" type="ORF">CLAFUR5_13092</name>
</gene>
<dbReference type="GeneID" id="71992970"/>
<dbReference type="AlphaFoldDB" id="A0A9Q8PK12"/>
<reference evidence="2" key="1">
    <citation type="submission" date="2021-12" db="EMBL/GenBank/DDBJ databases">
        <authorList>
            <person name="Zaccaron A."/>
            <person name="Stergiopoulos I."/>
        </authorList>
    </citation>
    <scope>NUCLEOTIDE SEQUENCE</scope>
    <source>
        <strain evidence="2">Race5_Kim</strain>
    </source>
</reference>
<organism evidence="2 3">
    <name type="scientific">Passalora fulva</name>
    <name type="common">Tomato leaf mold</name>
    <name type="synonym">Cladosporium fulvum</name>
    <dbReference type="NCBI Taxonomy" id="5499"/>
    <lineage>
        <taxon>Eukaryota</taxon>
        <taxon>Fungi</taxon>
        <taxon>Dikarya</taxon>
        <taxon>Ascomycota</taxon>
        <taxon>Pezizomycotina</taxon>
        <taxon>Dothideomycetes</taxon>
        <taxon>Dothideomycetidae</taxon>
        <taxon>Mycosphaerellales</taxon>
        <taxon>Mycosphaerellaceae</taxon>
        <taxon>Fulvia</taxon>
    </lineage>
</organism>
<dbReference type="RefSeq" id="XP_047768206.1">
    <property type="nucleotide sequence ID" value="XM_047912240.1"/>
</dbReference>
<accession>A0A9Q8PK12</accession>
<dbReference type="KEGG" id="ffu:CLAFUR5_13092"/>
<dbReference type="EMBL" id="CP090173">
    <property type="protein sequence ID" value="UJO23840.1"/>
    <property type="molecule type" value="Genomic_DNA"/>
</dbReference>
<sequence length="269" mass="30682">MPSTRDAAFERNQSLTDMFPVNKDNVDTEFDNSSEDAESDESEKSHDYQPRLIGQNPMQYLIAFTYPNGSSTCSWAPREEFQDWLVQHWLEVQAYVKPYARQRAIEEGLWYVELYQTILVLENALWGTMRQEMTTSNGDALKRQVWSTYGDGVARMIIGHDETHYIMLARAPGYEPEASWVEKDLMREELRGEYWAWPDALKAAREYYQTDETEFGADLLLLRAEGVCIALSGKVASEGIVAVIRKRYPDLLDEGLEGRGGANLAPSGD</sequence>
<feature type="region of interest" description="Disordered" evidence="1">
    <location>
        <begin position="1"/>
        <end position="49"/>
    </location>
</feature>
<dbReference type="Proteomes" id="UP000756132">
    <property type="component" value="Chromosome 11"/>
</dbReference>
<feature type="compositionally biased region" description="Acidic residues" evidence="1">
    <location>
        <begin position="27"/>
        <end position="41"/>
    </location>
</feature>
<evidence type="ECO:0000256" key="1">
    <source>
        <dbReference type="SAM" id="MobiDB-lite"/>
    </source>
</evidence>
<reference evidence="2" key="2">
    <citation type="journal article" date="2022" name="Microb. Genom.">
        <title>A chromosome-scale genome assembly of the tomato pathogen Cladosporium fulvum reveals a compartmentalized genome architecture and the presence of a dispensable chromosome.</title>
        <authorList>
            <person name="Zaccaron A.Z."/>
            <person name="Chen L.H."/>
            <person name="Samaras A."/>
            <person name="Stergiopoulos I."/>
        </authorList>
    </citation>
    <scope>NUCLEOTIDE SEQUENCE</scope>
    <source>
        <strain evidence="2">Race5_Kim</strain>
    </source>
</reference>
<proteinExistence type="predicted"/>
<protein>
    <submittedName>
        <fullName evidence="2">Uncharacterized protein</fullName>
    </submittedName>
</protein>
<keyword evidence="3" id="KW-1185">Reference proteome</keyword>
<name>A0A9Q8PK12_PASFU</name>
<evidence type="ECO:0000313" key="3">
    <source>
        <dbReference type="Proteomes" id="UP000756132"/>
    </source>
</evidence>